<name>A0ABD1JNJ0_9TELE</name>
<evidence type="ECO:0000256" key="10">
    <source>
        <dbReference type="ARBA" id="ARBA00023027"/>
    </source>
</evidence>
<evidence type="ECO:0000256" key="15">
    <source>
        <dbReference type="PIRNR" id="PIRNR037595"/>
    </source>
</evidence>
<feature type="signal peptide" evidence="18">
    <location>
        <begin position="1"/>
        <end position="19"/>
    </location>
</feature>
<evidence type="ECO:0000256" key="3">
    <source>
        <dbReference type="ARBA" id="ARBA00022588"/>
    </source>
</evidence>
<evidence type="ECO:0000256" key="13">
    <source>
        <dbReference type="ARBA" id="ARBA00023180"/>
    </source>
</evidence>
<dbReference type="PROSITE" id="PS50104">
    <property type="entry name" value="TIR"/>
    <property type="match status" value="1"/>
</dbReference>
<dbReference type="PRINTS" id="PR00019">
    <property type="entry name" value="LEURICHRPT"/>
</dbReference>
<protein>
    <recommendedName>
        <fullName evidence="19">TIR domain-containing protein</fullName>
    </recommendedName>
</protein>
<dbReference type="Gene3D" id="3.40.50.10140">
    <property type="entry name" value="Toll/interleukin-1 receptor homology (TIR) domain"/>
    <property type="match status" value="1"/>
</dbReference>
<dbReference type="SUPFAM" id="SSF52200">
    <property type="entry name" value="Toll/Interleukin receptor TIR domain"/>
    <property type="match status" value="1"/>
</dbReference>
<reference evidence="20 21" key="1">
    <citation type="submission" date="2024-09" db="EMBL/GenBank/DDBJ databases">
        <title>A chromosome-level genome assembly of Gray's grenadier anchovy, Coilia grayii.</title>
        <authorList>
            <person name="Fu Z."/>
        </authorList>
    </citation>
    <scope>NUCLEOTIDE SEQUENCE [LARGE SCALE GENOMIC DNA]</scope>
    <source>
        <strain evidence="20">G4</strain>
        <tissue evidence="20">Muscle</tissue>
    </source>
</reference>
<dbReference type="PANTHER" id="PTHR24365:SF422">
    <property type="entry name" value="TOLL-LIKE RECEPTOR 6"/>
    <property type="match status" value="1"/>
</dbReference>
<keyword evidence="12 15" id="KW-0675">Receptor</keyword>
<dbReference type="FunFam" id="3.40.50.10140:FF:000001">
    <property type="entry name" value="Toll-like receptor 2"/>
    <property type="match status" value="1"/>
</dbReference>
<keyword evidence="4" id="KW-0433">Leucine-rich repeat</keyword>
<dbReference type="InterPro" id="IPR017241">
    <property type="entry name" value="Toll-like_receptor"/>
</dbReference>
<dbReference type="GO" id="GO:0016020">
    <property type="term" value="C:membrane"/>
    <property type="evidence" value="ECO:0007669"/>
    <property type="project" value="UniProtKB-SubCell"/>
</dbReference>
<feature type="disulfide bond" evidence="16">
    <location>
        <begin position="419"/>
        <end position="442"/>
    </location>
</feature>
<keyword evidence="13" id="KW-0325">Glycoprotein</keyword>
<dbReference type="SMART" id="SM00369">
    <property type="entry name" value="LRR_TYP"/>
    <property type="match status" value="5"/>
</dbReference>
<evidence type="ECO:0000256" key="17">
    <source>
        <dbReference type="SAM" id="Phobius"/>
    </source>
</evidence>
<dbReference type="InterPro" id="IPR000157">
    <property type="entry name" value="TIR_dom"/>
</dbReference>
<evidence type="ECO:0000256" key="12">
    <source>
        <dbReference type="ARBA" id="ARBA00023170"/>
    </source>
</evidence>
<evidence type="ECO:0000256" key="5">
    <source>
        <dbReference type="ARBA" id="ARBA00022692"/>
    </source>
</evidence>
<feature type="chain" id="PRO_5044791667" description="TIR domain-containing protein" evidence="18">
    <location>
        <begin position="20"/>
        <end position="801"/>
    </location>
</feature>
<evidence type="ECO:0000256" key="14">
    <source>
        <dbReference type="ARBA" id="ARBA00023198"/>
    </source>
</evidence>
<evidence type="ECO:0000256" key="1">
    <source>
        <dbReference type="ARBA" id="ARBA00004479"/>
    </source>
</evidence>
<dbReference type="InterPro" id="IPR035897">
    <property type="entry name" value="Toll_tir_struct_dom_sf"/>
</dbReference>
<dbReference type="PRINTS" id="PR01537">
    <property type="entry name" value="INTRLKN1R1F"/>
</dbReference>
<proteinExistence type="inferred from homology"/>
<evidence type="ECO:0000256" key="16">
    <source>
        <dbReference type="PIRSR" id="PIRSR037595-2"/>
    </source>
</evidence>
<keyword evidence="8 15" id="KW-0391">Immunity</keyword>
<evidence type="ECO:0000256" key="11">
    <source>
        <dbReference type="ARBA" id="ARBA00023136"/>
    </source>
</evidence>
<dbReference type="Pfam" id="PF01582">
    <property type="entry name" value="TIR"/>
    <property type="match status" value="1"/>
</dbReference>
<evidence type="ECO:0000256" key="9">
    <source>
        <dbReference type="ARBA" id="ARBA00022989"/>
    </source>
</evidence>
<keyword evidence="6 18" id="KW-0732">Signal</keyword>
<evidence type="ECO:0000256" key="18">
    <source>
        <dbReference type="SAM" id="SignalP"/>
    </source>
</evidence>
<comment type="caution">
    <text evidence="20">The sequence shown here is derived from an EMBL/GenBank/DDBJ whole genome shotgun (WGS) entry which is preliminary data.</text>
</comment>
<dbReference type="PIRSF" id="PIRSF037595">
    <property type="entry name" value="Toll-like_receptor"/>
    <property type="match status" value="1"/>
</dbReference>
<dbReference type="EMBL" id="JBHFQA010000013">
    <property type="protein sequence ID" value="KAL2088723.1"/>
    <property type="molecule type" value="Genomic_DNA"/>
</dbReference>
<evidence type="ECO:0000256" key="7">
    <source>
        <dbReference type="ARBA" id="ARBA00022737"/>
    </source>
</evidence>
<dbReference type="GO" id="GO:0045087">
    <property type="term" value="P:innate immune response"/>
    <property type="evidence" value="ECO:0007669"/>
    <property type="project" value="UniProtKB-UniRule"/>
</dbReference>
<sequence length="801" mass="90950">MDFTLWALSILLGSLACSASSDMSTIVVDLSSHHLSFVPDQLSPDTEILDLSCNHIGALRREDFWQTPRLWFLNLSHNVIQSIDKEVFHSTQDLEILDLSHNKLHSLLDQLYLRMTSNLRCLDLSFNKFVNMTLGFEFTNLEKLEDLELSAEVIRNEDFASISMLHLNSFTLYVWDHTSYESGSLTNVSSKKIIVSAQTDCDFAILNDAVKSFSEVKLVGITVDKFDIVAQQRETIKATHLDLTNTSASWQHLTSVVNNLLYSSVKHLSVTGLTIYNMETGSKVGKLWNMESFTIRQAIVTVFLFSQEMLYDFIINMPVQNLTVAQTPIIHMTCPKYPSKIRMLNLADCALSEKVFSRGGKREGMIECDTLQSVEILVLKGNNFQDFKQLSSRVSLMSSLLSLDLSQNKLSYQSEQGDCVWPLNIVQLNLSSNSFDSLVFHCLPQNITELDLQNNDITVMTTDILKYESLKILDLTNNRFHNIPDCTAFPNLQTLLVSGNSLQSPSLDFLKTCPMLQNLDASHNTFICTCSLQEFTSIAGKTAAAQIKLLHWPRHYSCSYPEAWRGALLKNFSLPAVSCSAGLLATTILVPAVALVIAVAVLCRQLDGPWYMSMICQWARAKHRGAVNRDKPEDLQGVVFHAFVSYSQRNAEWVKGQLIPKLEGEESTWRGLRVSYHERDFIPGKTIVENILHCVERSRRCIFVLSSDFVHSEWCHYELCFANHQRVAKGFDSVILVLLEPLPLYMIPSKYYQLKDMMSRRTYLEWPHERAKQVLFWANLRAALQADLPTESPQRDGQEEE</sequence>
<dbReference type="Gene3D" id="3.80.10.10">
    <property type="entry name" value="Ribonuclease Inhibitor"/>
    <property type="match status" value="2"/>
</dbReference>
<keyword evidence="9 17" id="KW-1133">Transmembrane helix</keyword>
<evidence type="ECO:0000256" key="6">
    <source>
        <dbReference type="ARBA" id="ARBA00022729"/>
    </source>
</evidence>
<evidence type="ECO:0000256" key="2">
    <source>
        <dbReference type="ARBA" id="ARBA00009634"/>
    </source>
</evidence>
<comment type="subcellular location">
    <subcellularLocation>
        <location evidence="1">Membrane</location>
        <topology evidence="1">Single-pass type I membrane protein</topology>
    </subcellularLocation>
</comment>
<dbReference type="FunFam" id="3.80.10.10:FF:000046">
    <property type="entry name" value="Toll-like receptor 2"/>
    <property type="match status" value="1"/>
</dbReference>
<dbReference type="AlphaFoldDB" id="A0ABD1JNJ0"/>
<keyword evidence="5 17" id="KW-0812">Transmembrane</keyword>
<dbReference type="Pfam" id="PF13855">
    <property type="entry name" value="LRR_8"/>
    <property type="match status" value="1"/>
</dbReference>
<accession>A0ABD1JNJ0</accession>
<keyword evidence="10" id="KW-0520">NAD</keyword>
<keyword evidence="11 17" id="KW-0472">Membrane</keyword>
<dbReference type="Proteomes" id="UP001591681">
    <property type="component" value="Unassembled WGS sequence"/>
</dbReference>
<keyword evidence="16" id="KW-1015">Disulfide bond</keyword>
<gene>
    <name evidence="20" type="ORF">ACEWY4_015622</name>
</gene>
<dbReference type="PANTHER" id="PTHR24365">
    <property type="entry name" value="TOLL-LIKE RECEPTOR"/>
    <property type="match status" value="1"/>
</dbReference>
<evidence type="ECO:0000259" key="19">
    <source>
        <dbReference type="PROSITE" id="PS50104"/>
    </source>
</evidence>
<dbReference type="GO" id="GO:0006954">
    <property type="term" value="P:inflammatory response"/>
    <property type="evidence" value="ECO:0007669"/>
    <property type="project" value="UniProtKB-UniRule"/>
</dbReference>
<dbReference type="PROSITE" id="PS51450">
    <property type="entry name" value="LRR"/>
    <property type="match status" value="3"/>
</dbReference>
<keyword evidence="14 15" id="KW-0395">Inflammatory response</keyword>
<keyword evidence="3 15" id="KW-0399">Innate immunity</keyword>
<dbReference type="SMART" id="SM00255">
    <property type="entry name" value="TIR"/>
    <property type="match status" value="1"/>
</dbReference>
<dbReference type="InterPro" id="IPR032675">
    <property type="entry name" value="LRR_dom_sf"/>
</dbReference>
<dbReference type="SUPFAM" id="SSF52058">
    <property type="entry name" value="L domain-like"/>
    <property type="match status" value="1"/>
</dbReference>
<comment type="similarity">
    <text evidence="2 15">Belongs to the Toll-like receptor family.</text>
</comment>
<feature type="domain" description="TIR" evidence="19">
    <location>
        <begin position="638"/>
        <end position="784"/>
    </location>
</feature>
<evidence type="ECO:0000256" key="8">
    <source>
        <dbReference type="ARBA" id="ARBA00022859"/>
    </source>
</evidence>
<keyword evidence="7" id="KW-0677">Repeat</keyword>
<evidence type="ECO:0000256" key="4">
    <source>
        <dbReference type="ARBA" id="ARBA00022614"/>
    </source>
</evidence>
<evidence type="ECO:0000313" key="20">
    <source>
        <dbReference type="EMBL" id="KAL2088723.1"/>
    </source>
</evidence>
<evidence type="ECO:0000313" key="21">
    <source>
        <dbReference type="Proteomes" id="UP001591681"/>
    </source>
</evidence>
<organism evidence="20 21">
    <name type="scientific">Coilia grayii</name>
    <name type="common">Gray's grenadier anchovy</name>
    <dbReference type="NCBI Taxonomy" id="363190"/>
    <lineage>
        <taxon>Eukaryota</taxon>
        <taxon>Metazoa</taxon>
        <taxon>Chordata</taxon>
        <taxon>Craniata</taxon>
        <taxon>Vertebrata</taxon>
        <taxon>Euteleostomi</taxon>
        <taxon>Actinopterygii</taxon>
        <taxon>Neopterygii</taxon>
        <taxon>Teleostei</taxon>
        <taxon>Clupei</taxon>
        <taxon>Clupeiformes</taxon>
        <taxon>Clupeoidei</taxon>
        <taxon>Engraulidae</taxon>
        <taxon>Coilinae</taxon>
        <taxon>Coilia</taxon>
    </lineage>
</organism>
<dbReference type="InterPro" id="IPR003591">
    <property type="entry name" value="Leu-rich_rpt_typical-subtyp"/>
</dbReference>
<keyword evidence="21" id="KW-1185">Reference proteome</keyword>
<feature type="transmembrane region" description="Helical" evidence="17">
    <location>
        <begin position="581"/>
        <end position="603"/>
    </location>
</feature>
<dbReference type="InterPro" id="IPR001611">
    <property type="entry name" value="Leu-rich_rpt"/>
</dbReference>